<comment type="subcellular location">
    <subcellularLocation>
        <location evidence="1">Cytoplasm</location>
    </subcellularLocation>
</comment>
<evidence type="ECO:0000256" key="4">
    <source>
        <dbReference type="ARBA" id="ARBA00022490"/>
    </source>
</evidence>
<evidence type="ECO:0000313" key="12">
    <source>
        <dbReference type="Proteomes" id="UP000092596"/>
    </source>
</evidence>
<evidence type="ECO:0000256" key="2">
    <source>
        <dbReference type="ARBA" id="ARBA00009008"/>
    </source>
</evidence>
<gene>
    <name evidence="11" type="ORF">DAD186_15980</name>
</gene>
<proteinExistence type="inferred from homology"/>
<dbReference type="InterPro" id="IPR019933">
    <property type="entry name" value="DivIVA_domain"/>
</dbReference>
<dbReference type="EMBL" id="CP012117">
    <property type="protein sequence ID" value="ANP28148.1"/>
    <property type="molecule type" value="Genomic_DNA"/>
</dbReference>
<dbReference type="STRING" id="1630135.DAD186_15980"/>
<evidence type="ECO:0000313" key="11">
    <source>
        <dbReference type="EMBL" id="ANP28148.1"/>
    </source>
</evidence>
<evidence type="ECO:0000256" key="8">
    <source>
        <dbReference type="ARBA" id="ARBA00031737"/>
    </source>
</evidence>
<keyword evidence="5" id="KW-0132">Cell division</keyword>
<keyword evidence="4" id="KW-0963">Cytoplasm</keyword>
<dbReference type="Proteomes" id="UP000092596">
    <property type="component" value="Chromosome"/>
</dbReference>
<evidence type="ECO:0000256" key="9">
    <source>
        <dbReference type="SAM" id="Coils"/>
    </source>
</evidence>
<dbReference type="PATRIC" id="fig|1630135.4.peg.1600"/>
<sequence length="225" mass="25094">MALMPKDLEDKRFTPVRFTEGYDMDEVDKYLDDDVIPRLRELIEENDRLKRELEEAQSRVAELEARVGQGGEGDAAPAVVETEAPAAQAETPEVEPETETAVAAVAPAAPAAAGASRVGETNSASELISLAQRLHDEHVANGQAERDRLISEGNAEHERIVNEANETSRTTLERLESTKSELEKEIESLRTFERDYRTRLRNYLENQLRDLDTGESQEKAANYGL</sequence>
<accession>A0A1B0ZJT1</accession>
<dbReference type="GO" id="GO:0005737">
    <property type="term" value="C:cytoplasm"/>
    <property type="evidence" value="ECO:0007669"/>
    <property type="project" value="UniProtKB-SubCell"/>
</dbReference>
<dbReference type="PANTHER" id="PTHR35794">
    <property type="entry name" value="CELL DIVISION PROTEIN DIVIVA"/>
    <property type="match status" value="1"/>
</dbReference>
<dbReference type="NCBIfam" id="TIGR03544">
    <property type="entry name" value="DivI1A_domain"/>
    <property type="match status" value="1"/>
</dbReference>
<evidence type="ECO:0000256" key="6">
    <source>
        <dbReference type="ARBA" id="ARBA00023054"/>
    </source>
</evidence>
<protein>
    <recommendedName>
        <fullName evidence="3">Cell wall synthesis protein Wag31</fullName>
    </recommendedName>
    <alternativeName>
        <fullName evidence="8">Antigen 84</fullName>
    </alternativeName>
</protein>
<comment type="similarity">
    <text evidence="2">Belongs to the DivIVA family.</text>
</comment>
<keyword evidence="7" id="KW-0131">Cell cycle</keyword>
<evidence type="ECO:0000256" key="3">
    <source>
        <dbReference type="ARBA" id="ARBA00018787"/>
    </source>
</evidence>
<dbReference type="Gene3D" id="6.10.250.660">
    <property type="match status" value="1"/>
</dbReference>
<dbReference type="AlphaFoldDB" id="A0A1B0ZJT1"/>
<evidence type="ECO:0000256" key="10">
    <source>
        <dbReference type="SAM" id="MobiDB-lite"/>
    </source>
</evidence>
<evidence type="ECO:0000256" key="5">
    <source>
        <dbReference type="ARBA" id="ARBA00022618"/>
    </source>
</evidence>
<dbReference type="PANTHER" id="PTHR35794:SF2">
    <property type="entry name" value="CELL DIVISION PROTEIN DIVIVA"/>
    <property type="match status" value="1"/>
</dbReference>
<evidence type="ECO:0000256" key="1">
    <source>
        <dbReference type="ARBA" id="ARBA00004496"/>
    </source>
</evidence>
<feature type="compositionally biased region" description="Low complexity" evidence="10">
    <location>
        <begin position="75"/>
        <end position="91"/>
    </location>
</feature>
<dbReference type="InterPro" id="IPR007793">
    <property type="entry name" value="DivIVA_fam"/>
</dbReference>
<reference evidence="11 12" key="1">
    <citation type="submission" date="2015-06" db="EMBL/GenBank/DDBJ databases">
        <title>Investigation of pathophysiology for high-risk pregnancy and development of treatment modality based on it.</title>
        <authorList>
            <person name="Kim B.-C."/>
            <person name="Lim S."/>
        </authorList>
    </citation>
    <scope>NUCLEOTIDE SEQUENCE [LARGE SCALE GENOMIC DNA]</scope>
    <source>
        <strain evidence="11 12">AD1-86</strain>
    </source>
</reference>
<keyword evidence="6 9" id="KW-0175">Coiled coil</keyword>
<evidence type="ECO:0000256" key="7">
    <source>
        <dbReference type="ARBA" id="ARBA00023306"/>
    </source>
</evidence>
<organism evidence="11 12">
    <name type="scientific">Dermabacter vaginalis</name>
    <dbReference type="NCBI Taxonomy" id="1630135"/>
    <lineage>
        <taxon>Bacteria</taxon>
        <taxon>Bacillati</taxon>
        <taxon>Actinomycetota</taxon>
        <taxon>Actinomycetes</taxon>
        <taxon>Micrococcales</taxon>
        <taxon>Dermabacteraceae</taxon>
        <taxon>Dermabacter</taxon>
    </lineage>
</organism>
<feature type="coiled-coil region" evidence="9">
    <location>
        <begin position="165"/>
        <end position="195"/>
    </location>
</feature>
<dbReference type="Pfam" id="PF05103">
    <property type="entry name" value="DivIVA"/>
    <property type="match status" value="1"/>
</dbReference>
<name>A0A1B0ZJT1_9MICO</name>
<feature type="region of interest" description="Disordered" evidence="10">
    <location>
        <begin position="64"/>
        <end position="99"/>
    </location>
</feature>
<dbReference type="GO" id="GO:0051301">
    <property type="term" value="P:cell division"/>
    <property type="evidence" value="ECO:0007669"/>
    <property type="project" value="UniProtKB-KW"/>
</dbReference>
<dbReference type="KEGG" id="dva:DAD186_15980"/>
<dbReference type="RefSeq" id="WP_065248192.1">
    <property type="nucleotide sequence ID" value="NZ_CP012117.1"/>
</dbReference>